<gene>
    <name evidence="2" type="ORF">TWF730_010832</name>
</gene>
<name>A0AAV9UN51_9PEZI</name>
<reference evidence="2 3" key="1">
    <citation type="submission" date="2019-10" db="EMBL/GenBank/DDBJ databases">
        <authorList>
            <person name="Palmer J.M."/>
        </authorList>
    </citation>
    <scope>NUCLEOTIDE SEQUENCE [LARGE SCALE GENOMIC DNA]</scope>
    <source>
        <strain evidence="2 3">TWF730</strain>
    </source>
</reference>
<accession>A0AAV9UN51</accession>
<feature type="region of interest" description="Disordered" evidence="1">
    <location>
        <begin position="277"/>
        <end position="298"/>
    </location>
</feature>
<evidence type="ECO:0000313" key="3">
    <source>
        <dbReference type="Proteomes" id="UP001373714"/>
    </source>
</evidence>
<feature type="region of interest" description="Disordered" evidence="1">
    <location>
        <begin position="19"/>
        <end position="136"/>
    </location>
</feature>
<keyword evidence="3" id="KW-1185">Reference proteome</keyword>
<organism evidence="2 3">
    <name type="scientific">Orbilia blumenaviensis</name>
    <dbReference type="NCBI Taxonomy" id="1796055"/>
    <lineage>
        <taxon>Eukaryota</taxon>
        <taxon>Fungi</taxon>
        <taxon>Dikarya</taxon>
        <taxon>Ascomycota</taxon>
        <taxon>Pezizomycotina</taxon>
        <taxon>Orbiliomycetes</taxon>
        <taxon>Orbiliales</taxon>
        <taxon>Orbiliaceae</taxon>
        <taxon>Orbilia</taxon>
    </lineage>
</organism>
<comment type="caution">
    <text evidence="2">The sequence shown here is derived from an EMBL/GenBank/DDBJ whole genome shotgun (WGS) entry which is preliminary data.</text>
</comment>
<feature type="compositionally biased region" description="Low complexity" evidence="1">
    <location>
        <begin position="42"/>
        <end position="67"/>
    </location>
</feature>
<sequence length="298" mass="32928">MLRLSSSQVLLTNRDVSRTLNPKRIRRPPTYLYTKGKQPLRSTSHSTSSSTIPHINTSRPSTSSRSPIFSGRRARVPPSSDPLQPSSPDWSASSSSSDTESLSSLSSNINMSQQQQQQQQQSNVVPSTDGPGDETMAALLRDMGPLQQVVSLETIDSFPFVPYRLPPSMLFQIYEDPVPPMIGPVGGIQTFEPYTFWDSQPFPYLGGSYGQVMHIEDINEDAQIFENDDDDGWNGDGQETNDEGGENELVQHVEESIILNETMWDPDTMIIVDPEIHSPVQDNGAPRVAAGLLESPPR</sequence>
<feature type="compositionally biased region" description="Low complexity" evidence="1">
    <location>
        <begin position="77"/>
        <end position="122"/>
    </location>
</feature>
<evidence type="ECO:0000256" key="1">
    <source>
        <dbReference type="SAM" id="MobiDB-lite"/>
    </source>
</evidence>
<dbReference type="AlphaFoldDB" id="A0AAV9UN51"/>
<dbReference type="Proteomes" id="UP001373714">
    <property type="component" value="Unassembled WGS sequence"/>
</dbReference>
<dbReference type="EMBL" id="JAVHNS010000009">
    <property type="protein sequence ID" value="KAK6343233.1"/>
    <property type="molecule type" value="Genomic_DNA"/>
</dbReference>
<protein>
    <submittedName>
        <fullName evidence="2">Uncharacterized protein</fullName>
    </submittedName>
</protein>
<proteinExistence type="predicted"/>
<evidence type="ECO:0000313" key="2">
    <source>
        <dbReference type="EMBL" id="KAK6343233.1"/>
    </source>
</evidence>